<evidence type="ECO:0000313" key="3">
    <source>
        <dbReference type="Proteomes" id="UP000314294"/>
    </source>
</evidence>
<dbReference type="Proteomes" id="UP000314294">
    <property type="component" value="Unassembled WGS sequence"/>
</dbReference>
<dbReference type="AlphaFoldDB" id="A0A4Z2ERC3"/>
<accession>A0A4Z2ERC3</accession>
<evidence type="ECO:0000313" key="2">
    <source>
        <dbReference type="EMBL" id="TNN31398.1"/>
    </source>
</evidence>
<proteinExistence type="predicted"/>
<protein>
    <submittedName>
        <fullName evidence="2">Uncharacterized protein</fullName>
    </submittedName>
</protein>
<dbReference type="EMBL" id="SRLO01003509">
    <property type="protein sequence ID" value="TNN31398.1"/>
    <property type="molecule type" value="Genomic_DNA"/>
</dbReference>
<organism evidence="2 3">
    <name type="scientific">Liparis tanakae</name>
    <name type="common">Tanaka's snailfish</name>
    <dbReference type="NCBI Taxonomy" id="230148"/>
    <lineage>
        <taxon>Eukaryota</taxon>
        <taxon>Metazoa</taxon>
        <taxon>Chordata</taxon>
        <taxon>Craniata</taxon>
        <taxon>Vertebrata</taxon>
        <taxon>Euteleostomi</taxon>
        <taxon>Actinopterygii</taxon>
        <taxon>Neopterygii</taxon>
        <taxon>Teleostei</taxon>
        <taxon>Neoteleostei</taxon>
        <taxon>Acanthomorphata</taxon>
        <taxon>Eupercaria</taxon>
        <taxon>Perciformes</taxon>
        <taxon>Cottioidei</taxon>
        <taxon>Cottales</taxon>
        <taxon>Liparidae</taxon>
        <taxon>Liparis</taxon>
    </lineage>
</organism>
<sequence length="126" mass="13676">MLASYTSPLCIWTCNGEQQLNASRLNAGSAPPVLFLLVSFHPAVRWNPFQYDSVAVVTTGPEGRAYLEVLLAGQRRAAGHHVGVGHDQPVVRHHEARAAGQRDGASEERMPVKRGESALIGRQPDL</sequence>
<comment type="caution">
    <text evidence="2">The sequence shown here is derived from an EMBL/GenBank/DDBJ whole genome shotgun (WGS) entry which is preliminary data.</text>
</comment>
<evidence type="ECO:0000256" key="1">
    <source>
        <dbReference type="SAM" id="MobiDB-lite"/>
    </source>
</evidence>
<reference evidence="2 3" key="1">
    <citation type="submission" date="2019-03" db="EMBL/GenBank/DDBJ databases">
        <title>First draft genome of Liparis tanakae, snailfish: a comprehensive survey of snailfish specific genes.</title>
        <authorList>
            <person name="Kim W."/>
            <person name="Song I."/>
            <person name="Jeong J.-H."/>
            <person name="Kim D."/>
            <person name="Kim S."/>
            <person name="Ryu S."/>
            <person name="Song J.Y."/>
            <person name="Lee S.K."/>
        </authorList>
    </citation>
    <scope>NUCLEOTIDE SEQUENCE [LARGE SCALE GENOMIC DNA]</scope>
    <source>
        <tissue evidence="2">Muscle</tissue>
    </source>
</reference>
<gene>
    <name evidence="2" type="ORF">EYF80_058448</name>
</gene>
<keyword evidence="3" id="KW-1185">Reference proteome</keyword>
<name>A0A4Z2ERC3_9TELE</name>
<feature type="region of interest" description="Disordered" evidence="1">
    <location>
        <begin position="83"/>
        <end position="126"/>
    </location>
</feature>
<feature type="compositionally biased region" description="Basic and acidic residues" evidence="1">
    <location>
        <begin position="104"/>
        <end position="116"/>
    </location>
</feature>